<dbReference type="EMBL" id="BAAACI010000001">
    <property type="protein sequence ID" value="GAA0767729.1"/>
    <property type="molecule type" value="Genomic_DNA"/>
</dbReference>
<reference evidence="2" key="1">
    <citation type="journal article" date="2019" name="Int. J. Syst. Evol. Microbiol.">
        <title>The Global Catalogue of Microorganisms (GCM) 10K type strain sequencing project: providing services to taxonomists for standard genome sequencing and annotation.</title>
        <authorList>
            <consortium name="The Broad Institute Genomics Platform"/>
            <consortium name="The Broad Institute Genome Sequencing Center for Infectious Disease"/>
            <person name="Wu L."/>
            <person name="Ma J."/>
        </authorList>
    </citation>
    <scope>NUCLEOTIDE SEQUENCE [LARGE SCALE GENOMIC DNA]</scope>
    <source>
        <strain evidence="2">JCM 1417</strain>
    </source>
</reference>
<evidence type="ECO:0000313" key="2">
    <source>
        <dbReference type="Proteomes" id="UP001501047"/>
    </source>
</evidence>
<organism evidence="1 2">
    <name type="scientific">Clostridium subterminale</name>
    <dbReference type="NCBI Taxonomy" id="1550"/>
    <lineage>
        <taxon>Bacteria</taxon>
        <taxon>Bacillati</taxon>
        <taxon>Bacillota</taxon>
        <taxon>Clostridia</taxon>
        <taxon>Eubacteriales</taxon>
        <taxon>Clostridiaceae</taxon>
        <taxon>Clostridium</taxon>
    </lineage>
</organism>
<proteinExistence type="predicted"/>
<gene>
    <name evidence="1" type="ORF">GCM10008908_07140</name>
</gene>
<sequence length="116" mass="13501">MNNCNKELVELLSTMDEYINYGKERLESSKFNEEFNDGMNAFIEGFIMAEKVIQAHSGKLNEITLKEKNKLAEGLELSIEKINGKQEYYLNEYSKNIIEPFINWKNLILNNIELSS</sequence>
<name>A0ABP3VS19_CLOSU</name>
<dbReference type="Proteomes" id="UP001501047">
    <property type="component" value="Unassembled WGS sequence"/>
</dbReference>
<protein>
    <submittedName>
        <fullName evidence="1">Uncharacterized protein</fullName>
    </submittedName>
</protein>
<accession>A0ABP3VS19</accession>
<comment type="caution">
    <text evidence="1">The sequence shown here is derived from an EMBL/GenBank/DDBJ whole genome shotgun (WGS) entry which is preliminary data.</text>
</comment>
<evidence type="ECO:0000313" key="1">
    <source>
        <dbReference type="EMBL" id="GAA0767729.1"/>
    </source>
</evidence>
<keyword evidence="2" id="KW-1185">Reference proteome</keyword>
<dbReference type="RefSeq" id="WP_343823692.1">
    <property type="nucleotide sequence ID" value="NZ_BAAACI010000001.1"/>
</dbReference>